<feature type="compositionally biased region" description="Basic and acidic residues" evidence="1">
    <location>
        <begin position="52"/>
        <end position="67"/>
    </location>
</feature>
<protein>
    <submittedName>
        <fullName evidence="3">Uncharacterized protein LOC128199745</fullName>
    </submittedName>
</protein>
<name>A0ABM3M5U0_BICAN</name>
<evidence type="ECO:0000313" key="3">
    <source>
        <dbReference type="RefSeq" id="XP_052746774.1"/>
    </source>
</evidence>
<feature type="compositionally biased region" description="Low complexity" evidence="1">
    <location>
        <begin position="68"/>
        <end position="78"/>
    </location>
</feature>
<gene>
    <name evidence="3" type="primary">LOC128199745</name>
</gene>
<reference evidence="3" key="1">
    <citation type="submission" date="2025-08" db="UniProtKB">
        <authorList>
            <consortium name="RefSeq"/>
        </authorList>
    </citation>
    <scope>IDENTIFICATION</scope>
</reference>
<sequence length="340" mass="36393">MIVAQAGPASYKLANIDDPDTVIGTYHASSINPILDLGKNCQSRSNPYGRGDALERINKKAKSERTEPAAATPAPRSRVSPKTRPGFARSRLRTVAQVRVPWQVLAPRGADPSPIMEPPRGTKKPPKETAEPKAASSTKSRRRSTSGASGDRLGHSEGSGVSEKATSQRGRETGAPRTPSSIPRTSPPRLTPAVARAEPISLAQRTGKRDIDISQTPVAPPTSRGPRLVMSQRYHSESRSDPEPHTPATRPLCEILASYEEPSTSAAQTHHPASTHGMVGTQGKLGTELRTPAARPMLSDAPSSRWSPRAVAQFGPLQGASLQLPDLPSHRKPSWSPTKF</sequence>
<feature type="region of interest" description="Disordered" evidence="1">
    <location>
        <begin position="295"/>
        <end position="340"/>
    </location>
</feature>
<feature type="region of interest" description="Disordered" evidence="1">
    <location>
        <begin position="45"/>
        <end position="283"/>
    </location>
</feature>
<feature type="compositionally biased region" description="Basic and acidic residues" evidence="1">
    <location>
        <begin position="234"/>
        <end position="244"/>
    </location>
</feature>
<proteinExistence type="predicted"/>
<organism evidence="2 3">
    <name type="scientific">Bicyclus anynana</name>
    <name type="common">Squinting bush brown butterfly</name>
    <dbReference type="NCBI Taxonomy" id="110368"/>
    <lineage>
        <taxon>Eukaryota</taxon>
        <taxon>Metazoa</taxon>
        <taxon>Ecdysozoa</taxon>
        <taxon>Arthropoda</taxon>
        <taxon>Hexapoda</taxon>
        <taxon>Insecta</taxon>
        <taxon>Pterygota</taxon>
        <taxon>Neoptera</taxon>
        <taxon>Endopterygota</taxon>
        <taxon>Lepidoptera</taxon>
        <taxon>Glossata</taxon>
        <taxon>Ditrysia</taxon>
        <taxon>Papilionoidea</taxon>
        <taxon>Nymphalidae</taxon>
        <taxon>Satyrinae</taxon>
        <taxon>Satyrini</taxon>
        <taxon>Mycalesina</taxon>
        <taxon>Bicyclus</taxon>
    </lineage>
</organism>
<feature type="compositionally biased region" description="Polar residues" evidence="1">
    <location>
        <begin position="261"/>
        <end position="272"/>
    </location>
</feature>
<dbReference type="RefSeq" id="XP_052746774.1">
    <property type="nucleotide sequence ID" value="XM_052890814.1"/>
</dbReference>
<keyword evidence="2" id="KW-1185">Reference proteome</keyword>
<evidence type="ECO:0000313" key="2">
    <source>
        <dbReference type="Proteomes" id="UP001652582"/>
    </source>
</evidence>
<evidence type="ECO:0000256" key="1">
    <source>
        <dbReference type="SAM" id="MobiDB-lite"/>
    </source>
</evidence>
<dbReference type="Proteomes" id="UP001652582">
    <property type="component" value="Chromosome Z"/>
</dbReference>
<accession>A0ABM3M5U0</accession>
<dbReference type="GeneID" id="128199745"/>